<evidence type="ECO:0000313" key="3">
    <source>
        <dbReference type="Proteomes" id="UP000179251"/>
    </source>
</evidence>
<feature type="domain" description="Plasmid pRiA4b Orf3-like" evidence="1">
    <location>
        <begin position="83"/>
        <end position="212"/>
    </location>
</feature>
<dbReference type="Gene3D" id="3.10.290.30">
    <property type="entry name" value="MM3350-like"/>
    <property type="match status" value="1"/>
</dbReference>
<dbReference type="EMBL" id="MFHD01000023">
    <property type="protein sequence ID" value="OGF62059.1"/>
    <property type="molecule type" value="Genomic_DNA"/>
</dbReference>
<dbReference type="Proteomes" id="UP000179251">
    <property type="component" value="Unassembled WGS sequence"/>
</dbReference>
<proteinExistence type="predicted"/>
<dbReference type="InterPro" id="IPR012912">
    <property type="entry name" value="Plasmid_pRiA4b_Orf3-like"/>
</dbReference>
<dbReference type="Pfam" id="PF07929">
    <property type="entry name" value="PRiA4_ORF3"/>
    <property type="match status" value="1"/>
</dbReference>
<reference evidence="2 3" key="1">
    <citation type="journal article" date="2016" name="Nat. Commun.">
        <title>Thousands of microbial genomes shed light on interconnected biogeochemical processes in an aquifer system.</title>
        <authorList>
            <person name="Anantharaman K."/>
            <person name="Brown C.T."/>
            <person name="Hug L.A."/>
            <person name="Sharon I."/>
            <person name="Castelle C.J."/>
            <person name="Probst A.J."/>
            <person name="Thomas B.C."/>
            <person name="Singh A."/>
            <person name="Wilkins M.J."/>
            <person name="Karaoz U."/>
            <person name="Brodie E.L."/>
            <person name="Williams K.H."/>
            <person name="Hubbard S.S."/>
            <person name="Banfield J.F."/>
        </authorList>
    </citation>
    <scope>NUCLEOTIDE SEQUENCE [LARGE SCALE GENOMIC DNA]</scope>
</reference>
<organism evidence="2 3">
    <name type="scientific">Candidatus Giovannonibacteria bacterium RIFCSPHIGHO2_01_FULL_45_23</name>
    <dbReference type="NCBI Taxonomy" id="1798325"/>
    <lineage>
        <taxon>Bacteria</taxon>
        <taxon>Candidatus Giovannoniibacteriota</taxon>
    </lineage>
</organism>
<dbReference type="AlphaFoldDB" id="A0A1F5VF34"/>
<accession>A0A1F5VF34</accession>
<comment type="caution">
    <text evidence="2">The sequence shown here is derived from an EMBL/GenBank/DDBJ whole genome shotgun (WGS) entry which is preliminary data.</text>
</comment>
<dbReference type="SUPFAM" id="SSF159941">
    <property type="entry name" value="MM3350-like"/>
    <property type="match status" value="1"/>
</dbReference>
<protein>
    <recommendedName>
        <fullName evidence="1">Plasmid pRiA4b Orf3-like domain-containing protein</fullName>
    </recommendedName>
</protein>
<gene>
    <name evidence="2" type="ORF">A2834_01900</name>
</gene>
<evidence type="ECO:0000313" key="2">
    <source>
        <dbReference type="EMBL" id="OGF62059.1"/>
    </source>
</evidence>
<name>A0A1F5VF34_9BACT</name>
<dbReference type="InterPro" id="IPR024047">
    <property type="entry name" value="MM3350-like_sf"/>
</dbReference>
<sequence>MNEYKNMRKKSQKQKSELYKPEIEGEKDFYDSINRALKTTKHKYALLEIIQKFEKYKKFMTENIMPTTIPSGKIFVFRFTYQLKKNVWKDIEACGDQSLAVLAEFVIDEMGWNNDHLDAFFFPEKRKGGVWEWYTTYEIGSDGADNDQFPILHTNEVIVSSIDYSKHPKLGFVFDFGDDHRFMMEYKGVRDADKNDKRGAFPKIIDQRGVAPKQYPDYID</sequence>
<dbReference type="STRING" id="1798325.A2834_01900"/>
<evidence type="ECO:0000259" key="1">
    <source>
        <dbReference type="Pfam" id="PF07929"/>
    </source>
</evidence>